<name>A0A9N9H8X0_9GLOM</name>
<protein>
    <submittedName>
        <fullName evidence="1">5948_t:CDS:1</fullName>
    </submittedName>
</protein>
<feature type="non-terminal residue" evidence="1">
    <location>
        <position position="91"/>
    </location>
</feature>
<dbReference type="OrthoDB" id="2419893at2759"/>
<accession>A0A9N9H8X0</accession>
<dbReference type="EMBL" id="CAJVPZ010015688">
    <property type="protein sequence ID" value="CAG8667974.1"/>
    <property type="molecule type" value="Genomic_DNA"/>
</dbReference>
<keyword evidence="2" id="KW-1185">Reference proteome</keyword>
<organism evidence="1 2">
    <name type="scientific">Racocetra fulgida</name>
    <dbReference type="NCBI Taxonomy" id="60492"/>
    <lineage>
        <taxon>Eukaryota</taxon>
        <taxon>Fungi</taxon>
        <taxon>Fungi incertae sedis</taxon>
        <taxon>Mucoromycota</taxon>
        <taxon>Glomeromycotina</taxon>
        <taxon>Glomeromycetes</taxon>
        <taxon>Diversisporales</taxon>
        <taxon>Gigasporaceae</taxon>
        <taxon>Racocetra</taxon>
    </lineage>
</organism>
<proteinExistence type="predicted"/>
<sequence>MAGQDPIPCIQAENYLVQLPLTQRKFCYFFGQELLTALKSLNDEDFCELFDNLEQEMNKAYENILANVENIALKLKETRLKHQKQLHEISE</sequence>
<dbReference type="AlphaFoldDB" id="A0A9N9H8X0"/>
<dbReference type="Proteomes" id="UP000789396">
    <property type="component" value="Unassembled WGS sequence"/>
</dbReference>
<comment type="caution">
    <text evidence="1">The sequence shown here is derived from an EMBL/GenBank/DDBJ whole genome shotgun (WGS) entry which is preliminary data.</text>
</comment>
<reference evidence="1" key="1">
    <citation type="submission" date="2021-06" db="EMBL/GenBank/DDBJ databases">
        <authorList>
            <person name="Kallberg Y."/>
            <person name="Tangrot J."/>
            <person name="Rosling A."/>
        </authorList>
    </citation>
    <scope>NUCLEOTIDE SEQUENCE</scope>
    <source>
        <strain evidence="1">IN212</strain>
    </source>
</reference>
<gene>
    <name evidence="1" type="ORF">RFULGI_LOCUS9107</name>
</gene>
<evidence type="ECO:0000313" key="2">
    <source>
        <dbReference type="Proteomes" id="UP000789396"/>
    </source>
</evidence>
<evidence type="ECO:0000313" key="1">
    <source>
        <dbReference type="EMBL" id="CAG8667974.1"/>
    </source>
</evidence>